<dbReference type="EMBL" id="VTUU01000005">
    <property type="protein sequence ID" value="KAA1173250.1"/>
    <property type="molecule type" value="Genomic_DNA"/>
</dbReference>
<name>A0A5B0VF18_9GAMM</name>
<organism evidence="1 2">
    <name type="scientific">Marinobacter salinexigens</name>
    <dbReference type="NCBI Taxonomy" id="2919747"/>
    <lineage>
        <taxon>Bacteria</taxon>
        <taxon>Pseudomonadati</taxon>
        <taxon>Pseudomonadota</taxon>
        <taxon>Gammaproteobacteria</taxon>
        <taxon>Pseudomonadales</taxon>
        <taxon>Marinobacteraceae</taxon>
        <taxon>Marinobacter</taxon>
    </lineage>
</organism>
<protein>
    <submittedName>
        <fullName evidence="1">Uncharacterized protein</fullName>
    </submittedName>
</protein>
<proteinExistence type="predicted"/>
<reference evidence="1 2" key="1">
    <citation type="submission" date="2019-08" db="EMBL/GenBank/DDBJ databases">
        <title>Marinobacter ZYF650 sp. nov., a marine bacterium isolated from seawater of the Mariana trench.</title>
        <authorList>
            <person name="Ahmad W."/>
        </authorList>
    </citation>
    <scope>NUCLEOTIDE SEQUENCE [LARGE SCALE GENOMIC DNA]</scope>
    <source>
        <strain evidence="1 2">ZYF650</strain>
    </source>
</reference>
<evidence type="ECO:0000313" key="2">
    <source>
        <dbReference type="Proteomes" id="UP000323161"/>
    </source>
</evidence>
<sequence length="77" mass="8398">MAICFIVDRENPREPDILGPIAHLPLTVADAQKNIVFDMAAPADGWTQFLLEAATAHLEFSELDAFLGAEWVGSTEV</sequence>
<dbReference type="AlphaFoldDB" id="A0A5B0VF18"/>
<dbReference type="Proteomes" id="UP000323161">
    <property type="component" value="Unassembled WGS sequence"/>
</dbReference>
<keyword evidence="2" id="KW-1185">Reference proteome</keyword>
<gene>
    <name evidence="1" type="ORF">FWJ25_12235</name>
</gene>
<accession>A0A5B0VF18</accession>
<comment type="caution">
    <text evidence="1">The sequence shown here is derived from an EMBL/GenBank/DDBJ whole genome shotgun (WGS) entry which is preliminary data.</text>
</comment>
<dbReference type="RefSeq" id="WP_149600546.1">
    <property type="nucleotide sequence ID" value="NZ_VTUU01000005.1"/>
</dbReference>
<evidence type="ECO:0000313" key="1">
    <source>
        <dbReference type="EMBL" id="KAA1173250.1"/>
    </source>
</evidence>